<keyword evidence="2" id="KW-0067">ATP-binding</keyword>
<dbReference type="RefSeq" id="WP_307355491.1">
    <property type="nucleotide sequence ID" value="NZ_BAAACJ010000029.1"/>
</dbReference>
<keyword evidence="8" id="KW-1185">Reference proteome</keyword>
<feature type="domain" description="DNA mismatch repair protein MutS core" evidence="5">
    <location>
        <begin position="59"/>
        <end position="334"/>
    </location>
</feature>
<proteinExistence type="predicted"/>
<dbReference type="InterPro" id="IPR027417">
    <property type="entry name" value="P-loop_NTPase"/>
</dbReference>
<evidence type="ECO:0000259" key="5">
    <source>
        <dbReference type="SMART" id="SM00533"/>
    </source>
</evidence>
<keyword evidence="1" id="KW-0547">Nucleotide-binding</keyword>
<protein>
    <submittedName>
        <fullName evidence="7">DNA mismatch repair ATPase MutS</fullName>
    </submittedName>
</protein>
<dbReference type="Pfam" id="PF00488">
    <property type="entry name" value="MutS_V"/>
    <property type="match status" value="1"/>
</dbReference>
<gene>
    <name evidence="7" type="ORF">QOZ93_001195</name>
</gene>
<dbReference type="InterPro" id="IPR036187">
    <property type="entry name" value="DNA_mismatch_repair_MutS_sf"/>
</dbReference>
<dbReference type="SMART" id="SM00534">
    <property type="entry name" value="MUTSac"/>
    <property type="match status" value="1"/>
</dbReference>
<evidence type="ECO:0000259" key="6">
    <source>
        <dbReference type="SMART" id="SM00534"/>
    </source>
</evidence>
<feature type="domain" description="DNA mismatch repair proteins mutS family" evidence="6">
    <location>
        <begin position="343"/>
        <end position="528"/>
    </location>
</feature>
<keyword evidence="4" id="KW-0812">Transmembrane</keyword>
<dbReference type="Proteomes" id="UP001224418">
    <property type="component" value="Unassembled WGS sequence"/>
</dbReference>
<dbReference type="SUPFAM" id="SSF52540">
    <property type="entry name" value="P-loop containing nucleoside triphosphate hydrolases"/>
    <property type="match status" value="1"/>
</dbReference>
<organism evidence="7 8">
    <name type="scientific">Hathewaya limosa</name>
    <name type="common">Clostridium limosum</name>
    <dbReference type="NCBI Taxonomy" id="1536"/>
    <lineage>
        <taxon>Bacteria</taxon>
        <taxon>Bacillati</taxon>
        <taxon>Bacillota</taxon>
        <taxon>Clostridia</taxon>
        <taxon>Eubacteriales</taxon>
        <taxon>Clostridiaceae</taxon>
        <taxon>Hathewaya</taxon>
    </lineage>
</organism>
<name>A0ABU0JTQ5_HATLI</name>
<evidence type="ECO:0000256" key="3">
    <source>
        <dbReference type="ARBA" id="ARBA00023125"/>
    </source>
</evidence>
<evidence type="ECO:0000256" key="4">
    <source>
        <dbReference type="SAM" id="Phobius"/>
    </source>
</evidence>
<dbReference type="PANTHER" id="PTHR11361">
    <property type="entry name" value="DNA MISMATCH REPAIR PROTEIN MUTS FAMILY MEMBER"/>
    <property type="match status" value="1"/>
</dbReference>
<evidence type="ECO:0000313" key="7">
    <source>
        <dbReference type="EMBL" id="MDQ0479454.1"/>
    </source>
</evidence>
<evidence type="ECO:0000313" key="8">
    <source>
        <dbReference type="Proteomes" id="UP001224418"/>
    </source>
</evidence>
<dbReference type="PANTHER" id="PTHR11361:SF152">
    <property type="entry name" value="DNA MISMATCH REPAIR PROTEIN"/>
    <property type="match status" value="1"/>
</dbReference>
<keyword evidence="3" id="KW-0238">DNA-binding</keyword>
<dbReference type="InterPro" id="IPR045076">
    <property type="entry name" value="MutS"/>
</dbReference>
<keyword evidence="4" id="KW-1133">Transmembrane helix</keyword>
<dbReference type="EMBL" id="JAUSWN010000008">
    <property type="protein sequence ID" value="MDQ0479454.1"/>
    <property type="molecule type" value="Genomic_DNA"/>
</dbReference>
<dbReference type="InterPro" id="IPR007696">
    <property type="entry name" value="DNA_mismatch_repair_MutS_core"/>
</dbReference>
<dbReference type="Gene3D" id="3.40.50.300">
    <property type="entry name" value="P-loop containing nucleotide triphosphate hydrolases"/>
    <property type="match status" value="1"/>
</dbReference>
<accession>A0ABU0JTQ5</accession>
<dbReference type="InterPro" id="IPR000432">
    <property type="entry name" value="DNA_mismatch_repair_MutS_C"/>
</dbReference>
<comment type="caution">
    <text evidence="7">The sequence shown here is derived from an EMBL/GenBank/DDBJ whole genome shotgun (WGS) entry which is preliminary data.</text>
</comment>
<reference evidence="7 8" key="1">
    <citation type="submission" date="2023-07" db="EMBL/GenBank/DDBJ databases">
        <title>Genomic Encyclopedia of Type Strains, Phase IV (KMG-IV): sequencing the most valuable type-strain genomes for metagenomic binning, comparative biology and taxonomic classification.</title>
        <authorList>
            <person name="Goeker M."/>
        </authorList>
    </citation>
    <scope>NUCLEOTIDE SEQUENCE [LARGE SCALE GENOMIC DNA]</scope>
    <source>
        <strain evidence="7 8">DSM 1400</strain>
    </source>
</reference>
<dbReference type="SUPFAM" id="SSF48334">
    <property type="entry name" value="DNA repair protein MutS, domain III"/>
    <property type="match status" value="1"/>
</dbReference>
<sequence length="531" mass="61019">MDNFITRFFDKSKIQKIKNKWGKESKQKRNFKQISGLFSELKKYEEIDFFIDDQTFEDLNMKDIFSKIDRTNTTVGQQVLYNILRTPLLDEEKLRLRDKYIEFFQNNPKEREKVELELFKIGKSNSEVFDLIWDDLDGDKNIKYLFYILPCISIALIGSIFVVGFSKVMLPLVLDFALNTYFHFKTQTVIGAYVNSIKYLGAIIKGAGKIGNLNIDELKEYGKILKENSNACKEITKKSGLLGESNLGELADSIRQYINVLFLVEERAYFRVIGKLKDKKEELKKIYLTLGEVDSLISVASYREELQEYCKPELIHEGKFIEAKNLKHPLVENAIGNDVHMNNKGIILTGSNMSGKSTFLRTIGVNSVLAQSILTCTADEYKASYFHILSSISPSDNLVSGKSYYFGEVEALLRIIKKCNEEVPTLALIDEIFRGTNPVERISAALEILKYLDKNNCLVTVATHDLELTKLLVEEYDSYYFREEVEGDKLIFDYLIKKGVSPTRNAIRILKFIGYPQEIVENAEKRILNCD</sequence>
<dbReference type="Gene3D" id="1.10.1420.10">
    <property type="match status" value="1"/>
</dbReference>
<keyword evidence="4" id="KW-0472">Membrane</keyword>
<evidence type="ECO:0000256" key="2">
    <source>
        <dbReference type="ARBA" id="ARBA00022840"/>
    </source>
</evidence>
<feature type="transmembrane region" description="Helical" evidence="4">
    <location>
        <begin position="144"/>
        <end position="165"/>
    </location>
</feature>
<evidence type="ECO:0000256" key="1">
    <source>
        <dbReference type="ARBA" id="ARBA00022741"/>
    </source>
</evidence>
<dbReference type="SMART" id="SM00533">
    <property type="entry name" value="MUTSd"/>
    <property type="match status" value="1"/>
</dbReference>